<reference evidence="6 7" key="1">
    <citation type="submission" date="2021-01" db="EMBL/GenBank/DDBJ databases">
        <title>WGS of actinomycetes isolated from Thailand.</title>
        <authorList>
            <person name="Thawai C."/>
        </authorList>
    </citation>
    <scope>NUCLEOTIDE SEQUENCE [LARGE SCALE GENOMIC DNA]</scope>
    <source>
        <strain evidence="6 7">CA1R205</strain>
    </source>
</reference>
<protein>
    <submittedName>
        <fullName evidence="6">Recombinase family protein</fullName>
    </submittedName>
</protein>
<keyword evidence="2" id="KW-0238">DNA-binding</keyword>
<evidence type="ECO:0000256" key="4">
    <source>
        <dbReference type="PROSITE-ProRule" id="PRU10137"/>
    </source>
</evidence>
<accession>A0ABS1NN66</accession>
<gene>
    <name evidence="6" type="ORF">JK363_33815</name>
</gene>
<evidence type="ECO:0000313" key="7">
    <source>
        <dbReference type="Proteomes" id="UP000634229"/>
    </source>
</evidence>
<evidence type="ECO:0000259" key="5">
    <source>
        <dbReference type="SMART" id="SM00857"/>
    </source>
</evidence>
<evidence type="ECO:0000256" key="2">
    <source>
        <dbReference type="ARBA" id="ARBA00023125"/>
    </source>
</evidence>
<dbReference type="Pfam" id="PF00239">
    <property type="entry name" value="Resolvase"/>
    <property type="match status" value="1"/>
</dbReference>
<dbReference type="InterPro" id="IPR006119">
    <property type="entry name" value="Resolv_N"/>
</dbReference>
<keyword evidence="3" id="KW-0233">DNA recombination</keyword>
<proteinExistence type="predicted"/>
<dbReference type="PANTHER" id="PTHR30461:SF23">
    <property type="entry name" value="DNA RECOMBINASE-RELATED"/>
    <property type="match status" value="1"/>
</dbReference>
<keyword evidence="7" id="KW-1185">Reference proteome</keyword>
<evidence type="ECO:0000256" key="3">
    <source>
        <dbReference type="ARBA" id="ARBA00023172"/>
    </source>
</evidence>
<name>A0ABS1NN66_9ACTN</name>
<organism evidence="6 7">
    <name type="scientific">Streptomyces coffeae</name>
    <dbReference type="NCBI Taxonomy" id="621382"/>
    <lineage>
        <taxon>Bacteria</taxon>
        <taxon>Bacillati</taxon>
        <taxon>Actinomycetota</taxon>
        <taxon>Actinomycetes</taxon>
        <taxon>Kitasatosporales</taxon>
        <taxon>Streptomycetaceae</taxon>
        <taxon>Streptomyces</taxon>
    </lineage>
</organism>
<evidence type="ECO:0000313" key="6">
    <source>
        <dbReference type="EMBL" id="MBL1101541.1"/>
    </source>
</evidence>
<dbReference type="CDD" id="cd00338">
    <property type="entry name" value="Ser_Recombinase"/>
    <property type="match status" value="1"/>
</dbReference>
<dbReference type="SUPFAM" id="SSF53041">
    <property type="entry name" value="Resolvase-like"/>
    <property type="match status" value="1"/>
</dbReference>
<evidence type="ECO:0000256" key="1">
    <source>
        <dbReference type="ARBA" id="ARBA00022908"/>
    </source>
</evidence>
<feature type="active site" description="O-(5'-phospho-DNA)-serine intermediate" evidence="4">
    <location>
        <position position="10"/>
    </location>
</feature>
<dbReference type="EMBL" id="JAERRF010000029">
    <property type="protein sequence ID" value="MBL1101541.1"/>
    <property type="molecule type" value="Genomic_DNA"/>
</dbReference>
<comment type="caution">
    <text evidence="6">The sequence shown here is derived from an EMBL/GenBank/DDBJ whole genome shotgun (WGS) entry which is preliminary data.</text>
</comment>
<feature type="domain" description="Resolvase/invertase-type recombinase catalytic" evidence="5">
    <location>
        <begin position="3"/>
        <end position="118"/>
    </location>
</feature>
<dbReference type="InterPro" id="IPR006118">
    <property type="entry name" value="Recombinase_CS"/>
</dbReference>
<keyword evidence="1" id="KW-0229">DNA integration</keyword>
<sequence>MKLVGYIRVSTDRQVEDGFGLAVQEKAIRTWCRQPGHTLGRAIYRDEGCSGTLHAPERPALADALSEVEDGQAAGLVVGRLARRLVTQEAILAQVWKNNGRVFTADQGEILQDDPKTPCARPCGR</sequence>
<dbReference type="Proteomes" id="UP000634229">
    <property type="component" value="Unassembled WGS sequence"/>
</dbReference>
<dbReference type="PROSITE" id="PS00397">
    <property type="entry name" value="RECOMBINASES_1"/>
    <property type="match status" value="1"/>
</dbReference>
<dbReference type="InterPro" id="IPR050639">
    <property type="entry name" value="SSR_resolvase"/>
</dbReference>
<dbReference type="PANTHER" id="PTHR30461">
    <property type="entry name" value="DNA-INVERTASE FROM LAMBDOID PROPHAGE"/>
    <property type="match status" value="1"/>
</dbReference>
<dbReference type="RefSeq" id="WP_201881163.1">
    <property type="nucleotide sequence ID" value="NZ_JAERRF010000029.1"/>
</dbReference>
<dbReference type="SMART" id="SM00857">
    <property type="entry name" value="Resolvase"/>
    <property type="match status" value="1"/>
</dbReference>
<dbReference type="InterPro" id="IPR036162">
    <property type="entry name" value="Resolvase-like_N_sf"/>
</dbReference>
<dbReference type="Gene3D" id="3.40.50.1390">
    <property type="entry name" value="Resolvase, N-terminal catalytic domain"/>
    <property type="match status" value="1"/>
</dbReference>